<accession>A6JJQ4</accession>
<feature type="compositionally biased region" description="Polar residues" evidence="1">
    <location>
        <begin position="79"/>
        <end position="89"/>
    </location>
</feature>
<protein>
    <submittedName>
        <fullName evidence="2">Similar to Fanconi anemia, complementation group E (Predicted), isoform CRA_c</fullName>
    </submittedName>
</protein>
<name>A6JJQ4_RAT</name>
<dbReference type="AlphaFoldDB" id="A6JJQ4"/>
<evidence type="ECO:0000313" key="3">
    <source>
        <dbReference type="Proteomes" id="UP000234681"/>
    </source>
</evidence>
<organism evidence="2 3">
    <name type="scientific">Rattus norvegicus</name>
    <name type="common">Rat</name>
    <dbReference type="NCBI Taxonomy" id="10116"/>
    <lineage>
        <taxon>Eukaryota</taxon>
        <taxon>Metazoa</taxon>
        <taxon>Chordata</taxon>
        <taxon>Craniata</taxon>
        <taxon>Vertebrata</taxon>
        <taxon>Euteleostomi</taxon>
        <taxon>Mammalia</taxon>
        <taxon>Eutheria</taxon>
        <taxon>Euarchontoglires</taxon>
        <taxon>Glires</taxon>
        <taxon>Rodentia</taxon>
        <taxon>Myomorpha</taxon>
        <taxon>Muroidea</taxon>
        <taxon>Muridae</taxon>
        <taxon>Murinae</taxon>
        <taxon>Rattus</taxon>
    </lineage>
</organism>
<feature type="region of interest" description="Disordered" evidence="1">
    <location>
        <begin position="40"/>
        <end position="112"/>
    </location>
</feature>
<evidence type="ECO:0000313" key="2">
    <source>
        <dbReference type="EMBL" id="EDL96920.1"/>
    </source>
</evidence>
<dbReference type="Proteomes" id="UP000234681">
    <property type="component" value="Chromosome 20"/>
</dbReference>
<gene>
    <name evidence="2" type="primary">RGD1561045_predicted</name>
    <name evidence="2" type="ORF">rCG_60686</name>
</gene>
<evidence type="ECO:0000256" key="1">
    <source>
        <dbReference type="SAM" id="MobiDB-lite"/>
    </source>
</evidence>
<reference evidence="3" key="1">
    <citation type="submission" date="2005-09" db="EMBL/GenBank/DDBJ databases">
        <authorList>
            <person name="Mural R.J."/>
            <person name="Li P.W."/>
            <person name="Adams M.D."/>
            <person name="Amanatides P.G."/>
            <person name="Baden-Tillson H."/>
            <person name="Barnstead M."/>
            <person name="Chin S.H."/>
            <person name="Dew I."/>
            <person name="Evans C.A."/>
            <person name="Ferriera S."/>
            <person name="Flanigan M."/>
            <person name="Fosler C."/>
            <person name="Glodek A."/>
            <person name="Gu Z."/>
            <person name="Holt R.A."/>
            <person name="Jennings D."/>
            <person name="Kraft C.L."/>
            <person name="Lu F."/>
            <person name="Nguyen T."/>
            <person name="Nusskern D.R."/>
            <person name="Pfannkoch C.M."/>
            <person name="Sitter C."/>
            <person name="Sutton G.G."/>
            <person name="Venter J.C."/>
            <person name="Wang Z."/>
            <person name="Woodage T."/>
            <person name="Zheng X.H."/>
            <person name="Zhong F."/>
        </authorList>
    </citation>
    <scope>NUCLEOTIDE SEQUENCE [LARGE SCALE GENOMIC DNA]</scope>
    <source>
        <strain>BN</strain>
        <strain evidence="3">Sprague-Dawley</strain>
    </source>
</reference>
<dbReference type="EMBL" id="CH473988">
    <property type="protein sequence ID" value="EDL96920.1"/>
    <property type="molecule type" value="Genomic_DNA"/>
</dbReference>
<sequence>MLSHVPLHAGGDDLGALQCLDAEALQRGAGSHHLHGLCQADADGDDQVPGQHLTAAESGPGCGPRAQHHLPEEVPAGSPETSGPLTTHTPGCAGAILSPQRAERRPWLLLHS</sequence>
<proteinExistence type="predicted"/>